<dbReference type="PROSITE" id="PS50097">
    <property type="entry name" value="BTB"/>
    <property type="match status" value="1"/>
</dbReference>
<evidence type="ECO:0000256" key="2">
    <source>
        <dbReference type="ARBA" id="ARBA00022737"/>
    </source>
</evidence>
<accession>A0A0L8FRK6</accession>
<sequence length="564" mass="64333">MIESRTFNVESHSKVAFHVMYDLWRQQQLCDVIISVEGHQFHAHKIVLAGCSPYLRAMFTNGMLESDKNWVEIHGTDQNTMAYLLEFMYRGSIEITVDNVQSLLQGSSLLGLHSLRNLCAHFLQSQLTASNCLGIHYFADMYTCIELEATARHYIYQNFLDVIRTEEYLQLSEERLLDLLNSDKLQVTSEHQVFEAACHWLQCDLIHRSHVACRFLQAIKLVLLDMEYLQNIVSQSDWVRNCRKCQVRVNKALMMKQNSKALELITPRAQPPSIYVIGGRNSIDSQLKSVERYDFLLDQWSTVPSMNIARTAVSATSYNGLLYAVGGECALADTPDDTLYLRCVECYDPVLKQWELKPELKIARSFIAVASVGGFLYAIGGEDRSCSYNIVEKYNPRKDQWTFAPSLKRRRAGAGVTECDGKIFVAGGYDKSLHMDRASVECFDPETEEWTLVAEMEKPRSGLVLMAIDHYIYAFGGRCRHTDRYFDIVERYNTVTRQWNNIASMNTSRAWPGVTVFDGRIYVLGGFDGSCRLRTAEMYDPDTDQWTYISSMIIPRAGCSAAVV</sequence>
<dbReference type="Gene3D" id="2.120.10.80">
    <property type="entry name" value="Kelch-type beta propeller"/>
    <property type="match status" value="2"/>
</dbReference>
<dbReference type="InterPro" id="IPR006652">
    <property type="entry name" value="Kelch_1"/>
</dbReference>
<gene>
    <name evidence="4" type="ORF">OCBIM_22010047mg</name>
</gene>
<keyword evidence="1" id="KW-0880">Kelch repeat</keyword>
<dbReference type="Pfam" id="PF24981">
    <property type="entry name" value="Beta-prop_ATRN-LZTR1"/>
    <property type="match status" value="1"/>
</dbReference>
<dbReference type="SUPFAM" id="SSF117281">
    <property type="entry name" value="Kelch motif"/>
    <property type="match status" value="2"/>
</dbReference>
<dbReference type="PANTHER" id="PTHR24412">
    <property type="entry name" value="KELCH PROTEIN"/>
    <property type="match status" value="1"/>
</dbReference>
<dbReference type="Gene3D" id="1.25.40.420">
    <property type="match status" value="1"/>
</dbReference>
<organism evidence="4">
    <name type="scientific">Octopus bimaculoides</name>
    <name type="common">California two-spotted octopus</name>
    <dbReference type="NCBI Taxonomy" id="37653"/>
    <lineage>
        <taxon>Eukaryota</taxon>
        <taxon>Metazoa</taxon>
        <taxon>Spiralia</taxon>
        <taxon>Lophotrochozoa</taxon>
        <taxon>Mollusca</taxon>
        <taxon>Cephalopoda</taxon>
        <taxon>Coleoidea</taxon>
        <taxon>Octopodiformes</taxon>
        <taxon>Octopoda</taxon>
        <taxon>Incirrata</taxon>
        <taxon>Octopodidae</taxon>
        <taxon>Octopus</taxon>
    </lineage>
</organism>
<reference evidence="4" key="1">
    <citation type="submission" date="2015-07" db="EMBL/GenBank/DDBJ databases">
        <title>MeaNS - Measles Nucleotide Surveillance Program.</title>
        <authorList>
            <person name="Tran T."/>
            <person name="Druce J."/>
        </authorList>
    </citation>
    <scope>NUCLEOTIDE SEQUENCE</scope>
    <source>
        <strain evidence="4">UCB-OBI-ISO-001</strain>
        <tissue evidence="4">Gonad</tissue>
    </source>
</reference>
<dbReference type="InterPro" id="IPR015915">
    <property type="entry name" value="Kelch-typ_b-propeller"/>
</dbReference>
<dbReference type="SMART" id="SM00875">
    <property type="entry name" value="BACK"/>
    <property type="match status" value="1"/>
</dbReference>
<dbReference type="PRINTS" id="PR00501">
    <property type="entry name" value="KELCHREPEAT"/>
</dbReference>
<dbReference type="KEGG" id="obi:106881638"/>
<dbReference type="FunFam" id="1.25.40.420:FF:000001">
    <property type="entry name" value="Kelch-like family member 12"/>
    <property type="match status" value="1"/>
</dbReference>
<evidence type="ECO:0000259" key="3">
    <source>
        <dbReference type="PROSITE" id="PS50097"/>
    </source>
</evidence>
<dbReference type="STRING" id="37653.A0A0L8FRK6"/>
<dbReference type="PANTHER" id="PTHR24412:SF501">
    <property type="entry name" value="BTB DOMAIN-CONTAINING PROTEIN"/>
    <property type="match status" value="1"/>
</dbReference>
<dbReference type="OrthoDB" id="45365at2759"/>
<protein>
    <recommendedName>
        <fullName evidence="3">BTB domain-containing protein</fullName>
    </recommendedName>
</protein>
<evidence type="ECO:0000256" key="1">
    <source>
        <dbReference type="ARBA" id="ARBA00022441"/>
    </source>
</evidence>
<dbReference type="SMART" id="SM00225">
    <property type="entry name" value="BTB"/>
    <property type="match status" value="1"/>
</dbReference>
<dbReference type="InterPro" id="IPR000210">
    <property type="entry name" value="BTB/POZ_dom"/>
</dbReference>
<dbReference type="EMBL" id="KQ427227">
    <property type="protein sequence ID" value="KOF67283.1"/>
    <property type="molecule type" value="Genomic_DNA"/>
</dbReference>
<dbReference type="SMART" id="SM00612">
    <property type="entry name" value="Kelch"/>
    <property type="match status" value="6"/>
</dbReference>
<dbReference type="SUPFAM" id="SSF54695">
    <property type="entry name" value="POZ domain"/>
    <property type="match status" value="1"/>
</dbReference>
<feature type="domain" description="BTB" evidence="3">
    <location>
        <begin position="30"/>
        <end position="97"/>
    </location>
</feature>
<dbReference type="PIRSF" id="PIRSF037037">
    <property type="entry name" value="Kelch-like_protein_gigaxonin"/>
    <property type="match status" value="1"/>
</dbReference>
<dbReference type="Gene3D" id="3.30.710.10">
    <property type="entry name" value="Potassium Channel Kv1.1, Chain A"/>
    <property type="match status" value="1"/>
</dbReference>
<keyword evidence="2" id="KW-0677">Repeat</keyword>
<dbReference type="InterPro" id="IPR056737">
    <property type="entry name" value="Beta-prop_ATRN-MKLN-like"/>
</dbReference>
<dbReference type="InterPro" id="IPR011705">
    <property type="entry name" value="BACK"/>
</dbReference>
<proteinExistence type="predicted"/>
<dbReference type="OMA" id="SYNYVER"/>
<dbReference type="Pfam" id="PF00651">
    <property type="entry name" value="BTB"/>
    <property type="match status" value="1"/>
</dbReference>
<dbReference type="InterPro" id="IPR011333">
    <property type="entry name" value="SKP1/BTB/POZ_sf"/>
</dbReference>
<dbReference type="AlphaFoldDB" id="A0A0L8FRK6"/>
<dbReference type="Pfam" id="PF07707">
    <property type="entry name" value="BACK"/>
    <property type="match status" value="1"/>
</dbReference>
<dbReference type="InterPro" id="IPR017096">
    <property type="entry name" value="BTB-kelch_protein"/>
</dbReference>
<name>A0A0L8FRK6_OCTBM</name>
<evidence type="ECO:0000313" key="4">
    <source>
        <dbReference type="EMBL" id="KOF67283.1"/>
    </source>
</evidence>